<evidence type="ECO:0000256" key="1">
    <source>
        <dbReference type="SAM" id="MobiDB-lite"/>
    </source>
</evidence>
<proteinExistence type="predicted"/>
<evidence type="ECO:0000313" key="3">
    <source>
        <dbReference type="Proteomes" id="UP000053257"/>
    </source>
</evidence>
<name>A0A0C3NKB5_PHLG1</name>
<accession>A0A0C3NKB5</accession>
<reference evidence="2 3" key="1">
    <citation type="journal article" date="2014" name="PLoS Genet.">
        <title>Analysis of the Phlebiopsis gigantea genome, transcriptome and secretome provides insight into its pioneer colonization strategies of wood.</title>
        <authorList>
            <person name="Hori C."/>
            <person name="Ishida T."/>
            <person name="Igarashi K."/>
            <person name="Samejima M."/>
            <person name="Suzuki H."/>
            <person name="Master E."/>
            <person name="Ferreira P."/>
            <person name="Ruiz-Duenas F.J."/>
            <person name="Held B."/>
            <person name="Canessa P."/>
            <person name="Larrondo L.F."/>
            <person name="Schmoll M."/>
            <person name="Druzhinina I.S."/>
            <person name="Kubicek C.P."/>
            <person name="Gaskell J.A."/>
            <person name="Kersten P."/>
            <person name="St John F."/>
            <person name="Glasner J."/>
            <person name="Sabat G."/>
            <person name="Splinter BonDurant S."/>
            <person name="Syed K."/>
            <person name="Yadav J."/>
            <person name="Mgbeahuruike A.C."/>
            <person name="Kovalchuk A."/>
            <person name="Asiegbu F.O."/>
            <person name="Lackner G."/>
            <person name="Hoffmeister D."/>
            <person name="Rencoret J."/>
            <person name="Gutierrez A."/>
            <person name="Sun H."/>
            <person name="Lindquist E."/>
            <person name="Barry K."/>
            <person name="Riley R."/>
            <person name="Grigoriev I.V."/>
            <person name="Henrissat B."/>
            <person name="Kues U."/>
            <person name="Berka R.M."/>
            <person name="Martinez A.T."/>
            <person name="Covert S.F."/>
            <person name="Blanchette R.A."/>
            <person name="Cullen D."/>
        </authorList>
    </citation>
    <scope>NUCLEOTIDE SEQUENCE [LARGE SCALE GENOMIC DNA]</scope>
    <source>
        <strain evidence="2 3">11061_1 CR5-6</strain>
    </source>
</reference>
<evidence type="ECO:0000313" key="2">
    <source>
        <dbReference type="EMBL" id="KIP05424.1"/>
    </source>
</evidence>
<feature type="compositionally biased region" description="Pro residues" evidence="1">
    <location>
        <begin position="247"/>
        <end position="260"/>
    </location>
</feature>
<dbReference type="HOGENOM" id="CLU_446902_0_0_1"/>
<dbReference type="EMBL" id="KN840544">
    <property type="protein sequence ID" value="KIP05424.1"/>
    <property type="molecule type" value="Genomic_DNA"/>
</dbReference>
<feature type="region of interest" description="Disordered" evidence="1">
    <location>
        <begin position="235"/>
        <end position="264"/>
    </location>
</feature>
<dbReference type="AlphaFoldDB" id="A0A0C3NKB5"/>
<feature type="compositionally biased region" description="Pro residues" evidence="1">
    <location>
        <begin position="414"/>
        <end position="431"/>
    </location>
</feature>
<organism evidence="2 3">
    <name type="scientific">Phlebiopsis gigantea (strain 11061_1 CR5-6)</name>
    <name type="common">White-rot fungus</name>
    <name type="synonym">Peniophora gigantea</name>
    <dbReference type="NCBI Taxonomy" id="745531"/>
    <lineage>
        <taxon>Eukaryota</taxon>
        <taxon>Fungi</taxon>
        <taxon>Dikarya</taxon>
        <taxon>Basidiomycota</taxon>
        <taxon>Agaricomycotina</taxon>
        <taxon>Agaricomycetes</taxon>
        <taxon>Polyporales</taxon>
        <taxon>Phanerochaetaceae</taxon>
        <taxon>Phlebiopsis</taxon>
    </lineage>
</organism>
<dbReference type="STRING" id="745531.A0A0C3NKB5"/>
<keyword evidence="3" id="KW-1185">Reference proteome</keyword>
<dbReference type="OrthoDB" id="3222453at2759"/>
<feature type="compositionally biased region" description="Basic and acidic residues" evidence="1">
    <location>
        <begin position="395"/>
        <end position="410"/>
    </location>
</feature>
<protein>
    <submittedName>
        <fullName evidence="2">Uncharacterized protein</fullName>
    </submittedName>
</protein>
<gene>
    <name evidence="2" type="ORF">PHLGIDRAFT_36456</name>
</gene>
<feature type="region of interest" description="Disordered" evidence="1">
    <location>
        <begin position="395"/>
        <end position="459"/>
    </location>
</feature>
<sequence>MVLLCRGYLSAMVKSLKASEIYASQLVHLGHGHPLWYPEPARSGEVLIGDVGYIDDGRFIRLFNACRGRGDDVNKNGVPDGFLPLHLPDELLRDQVDIVKPGESLCSDSVRTVKLKINAESPTSPVSASGGYSFSSKGKRGAVAILKDGGVEQRVSRSTAFQQYIYTHHMAWHAFARRRGVHVGVQDIVLVSGFIKTTEWALAAYDNQEAAHESSLSINASSVFSAESSFSLEEKNHTGLRHRVGPRPQPGSSPTSPPDSPLTEKTFVRPHDQCVFLQYYKCKPRGFGWTTLRKPQNLRPKDMLESVGDECFCAPLDGLVAWARRSFGGCCRDVEIESEELQERSTENPVSALLDYISKSSPADVAVTSHTDLYDLLPSGTKWPTKVSSYLKEKHPKITTDEHGAARLDVEALPTPPRVPEKALPPTPPRSPVNRSAPPRHDSADDADPTLPGAWRHSSRRKTLLLPRLDSARDASGQEPGAACAAVAPALAAHAVVGAVAEGAWAAESVNGDLLRPCSAPLVGLTPVYAFVEVDSR</sequence>
<dbReference type="Proteomes" id="UP000053257">
    <property type="component" value="Unassembled WGS sequence"/>
</dbReference>